<feature type="domain" description="Protein kinase" evidence="12">
    <location>
        <begin position="219"/>
        <end position="516"/>
    </location>
</feature>
<feature type="region of interest" description="Disordered" evidence="11">
    <location>
        <begin position="120"/>
        <end position="141"/>
    </location>
</feature>
<dbReference type="FunFam" id="3.30.200.20:FF:000109">
    <property type="entry name" value="Non-specific serine/threonine protein kinase"/>
    <property type="match status" value="1"/>
</dbReference>
<comment type="catalytic activity">
    <reaction evidence="8">
        <text>L-threonyl-[protein] + ATP = O-phospho-L-threonyl-[protein] + ADP + H(+)</text>
        <dbReference type="Rhea" id="RHEA:46608"/>
        <dbReference type="Rhea" id="RHEA-COMP:11060"/>
        <dbReference type="Rhea" id="RHEA-COMP:11605"/>
        <dbReference type="ChEBI" id="CHEBI:15378"/>
        <dbReference type="ChEBI" id="CHEBI:30013"/>
        <dbReference type="ChEBI" id="CHEBI:30616"/>
        <dbReference type="ChEBI" id="CHEBI:61977"/>
        <dbReference type="ChEBI" id="CHEBI:456216"/>
        <dbReference type="EC" id="2.7.11.1"/>
    </reaction>
</comment>
<comment type="catalytic activity">
    <reaction evidence="9">
        <text>L-seryl-[protein] + ATP = O-phospho-L-seryl-[protein] + ADP + H(+)</text>
        <dbReference type="Rhea" id="RHEA:17989"/>
        <dbReference type="Rhea" id="RHEA-COMP:9863"/>
        <dbReference type="Rhea" id="RHEA-COMP:11604"/>
        <dbReference type="ChEBI" id="CHEBI:15378"/>
        <dbReference type="ChEBI" id="CHEBI:29999"/>
        <dbReference type="ChEBI" id="CHEBI:30616"/>
        <dbReference type="ChEBI" id="CHEBI:83421"/>
        <dbReference type="ChEBI" id="CHEBI:456216"/>
        <dbReference type="EC" id="2.7.11.1"/>
    </reaction>
</comment>
<evidence type="ECO:0000256" key="3">
    <source>
        <dbReference type="ARBA" id="ARBA00022553"/>
    </source>
</evidence>
<dbReference type="GO" id="GO:0035556">
    <property type="term" value="P:intracellular signal transduction"/>
    <property type="evidence" value="ECO:0007669"/>
    <property type="project" value="TreeGrafter"/>
</dbReference>
<evidence type="ECO:0000313" key="14">
    <source>
        <dbReference type="EMBL" id="CDP38839.1"/>
    </source>
</evidence>
<evidence type="ECO:0000256" key="4">
    <source>
        <dbReference type="ARBA" id="ARBA00022679"/>
    </source>
</evidence>
<dbReference type="PROSITE" id="PS00107">
    <property type="entry name" value="PROTEIN_KINASE_ATP"/>
    <property type="match status" value="1"/>
</dbReference>
<feature type="compositionally biased region" description="Polar residues" evidence="11">
    <location>
        <begin position="123"/>
        <end position="133"/>
    </location>
</feature>
<dbReference type="PANTHER" id="PTHR24356:SF417">
    <property type="entry name" value="CELL CYCLE PROTEIN KINASE DBF2-RELATED"/>
    <property type="match status" value="1"/>
</dbReference>
<keyword evidence="6" id="KW-0418">Kinase</keyword>
<dbReference type="EC" id="2.7.11.1" evidence="1"/>
<dbReference type="GO" id="GO:0005524">
    <property type="term" value="F:ATP binding"/>
    <property type="evidence" value="ECO:0007669"/>
    <property type="project" value="UniProtKB-UniRule"/>
</dbReference>
<dbReference type="SMART" id="SM00220">
    <property type="entry name" value="S_TKc"/>
    <property type="match status" value="1"/>
</dbReference>
<evidence type="ECO:0000259" key="13">
    <source>
        <dbReference type="PROSITE" id="PS51285"/>
    </source>
</evidence>
<evidence type="ECO:0000256" key="1">
    <source>
        <dbReference type="ARBA" id="ARBA00012513"/>
    </source>
</evidence>
<gene>
    <name evidence="14" type="ORF">GNLVRS02_ARAD1D43824g</name>
</gene>
<reference evidence="14" key="1">
    <citation type="submission" date="2014-02" db="EMBL/GenBank/DDBJ databases">
        <authorList>
            <person name="Genoscope - CEA"/>
        </authorList>
    </citation>
    <scope>NUCLEOTIDE SEQUENCE</scope>
    <source>
        <strain evidence="14">LS3</strain>
    </source>
</reference>
<evidence type="ECO:0000256" key="11">
    <source>
        <dbReference type="SAM" id="MobiDB-lite"/>
    </source>
</evidence>
<dbReference type="InterPro" id="IPR008271">
    <property type="entry name" value="Ser/Thr_kinase_AS"/>
</dbReference>
<proteinExistence type="predicted"/>
<keyword evidence="7 10" id="KW-0067">ATP-binding</keyword>
<keyword evidence="5 10" id="KW-0547">Nucleotide-binding</keyword>
<evidence type="ECO:0000256" key="8">
    <source>
        <dbReference type="ARBA" id="ARBA00047899"/>
    </source>
</evidence>
<dbReference type="PROSITE" id="PS00108">
    <property type="entry name" value="PROTEIN_KINASE_ST"/>
    <property type="match status" value="1"/>
</dbReference>
<dbReference type="CDD" id="cd05600">
    <property type="entry name" value="STKc_Sid2p_like"/>
    <property type="match status" value="1"/>
</dbReference>
<dbReference type="InterPro" id="IPR017441">
    <property type="entry name" value="Protein_kinase_ATP_BS"/>
</dbReference>
<dbReference type="PROSITE" id="PS50011">
    <property type="entry name" value="PROTEIN_KINASE_DOM"/>
    <property type="match status" value="1"/>
</dbReference>
<dbReference type="AlphaFoldDB" id="A0A060TDH0"/>
<protein>
    <recommendedName>
        <fullName evidence="1">non-specific serine/threonine protein kinase</fullName>
        <ecNumber evidence="1">2.7.11.1</ecNumber>
    </recommendedName>
</protein>
<dbReference type="GO" id="GO:0004674">
    <property type="term" value="F:protein serine/threonine kinase activity"/>
    <property type="evidence" value="ECO:0007669"/>
    <property type="project" value="UniProtKB-KW"/>
</dbReference>
<evidence type="ECO:0000259" key="12">
    <source>
        <dbReference type="PROSITE" id="PS50011"/>
    </source>
</evidence>
<dbReference type="InterPro" id="IPR000961">
    <property type="entry name" value="AGC-kinase_C"/>
</dbReference>
<keyword evidence="4" id="KW-0808">Transferase</keyword>
<dbReference type="InterPro" id="IPR000719">
    <property type="entry name" value="Prot_kinase_dom"/>
</dbReference>
<sequence length="615" mass="70776">MITVAVGICSFVNRCQCQSEVGLPREICAPHAFPLWAACKQSVTLKTDHNINRSSIQNTTIAHCNSVDMSSPKKGGFSIRGMTAAEALNSLRIPKASPTRETFSNEDETAITRGLNDLRVSNKENYNPNNQGPVLSARDREKCQDPNVRRLVNVAQLYFFDYYFDYLTYIHGRRQRLSRALTELEQLSPDQREAGWKKYTGRERVQLRKRRVKLKYGDFKMLTQVGQGGYGQVYLAQKTDTREVCALKVLNKRLLLKLDEIRHILTERDILTAARSPWLTKLLYSFQDADNVYLAMEFVPGGDYRTLLNNTGILSPRHARFYISEMFASLEALHKLGYIHRDLKPENFLIDATGHIKLTDFGLAAGAISQERVESMRVRLDAVKDMQVPYRSVNERQKMYKSLRRADIGYANSIVGSPDYMALEVLQGKDYDHTIDYWSLGCMLFETLSGYPPFAGSTTDETYANLQQWKRALRRPQYEDGKFVFSDRTWDFIQHCITSPRYRFTNFNEIKNHVYFAEVNWDTLRESHPPFVPQLDSEADAGYFDDFSNDADMAKYKEVMEKRNQVESLADKGTPLSSRAFIGFTFRHSKHQGVLEESKTLNRPQRYDTSFGTIF</sequence>
<evidence type="ECO:0000256" key="10">
    <source>
        <dbReference type="PROSITE-ProRule" id="PRU10141"/>
    </source>
</evidence>
<dbReference type="PhylomeDB" id="A0A060TDH0"/>
<dbReference type="EMBL" id="HG937694">
    <property type="protein sequence ID" value="CDP38839.1"/>
    <property type="molecule type" value="Genomic_DNA"/>
</dbReference>
<evidence type="ECO:0000256" key="2">
    <source>
        <dbReference type="ARBA" id="ARBA00022527"/>
    </source>
</evidence>
<feature type="binding site" evidence="10">
    <location>
        <position position="248"/>
    </location>
    <ligand>
        <name>ATP</name>
        <dbReference type="ChEBI" id="CHEBI:30616"/>
    </ligand>
</feature>
<dbReference type="InterPro" id="IPR011009">
    <property type="entry name" value="Kinase-like_dom_sf"/>
</dbReference>
<organism evidence="14">
    <name type="scientific">Blastobotrys adeninivorans</name>
    <name type="common">Yeast</name>
    <name type="synonym">Arxula adeninivorans</name>
    <dbReference type="NCBI Taxonomy" id="409370"/>
    <lineage>
        <taxon>Eukaryota</taxon>
        <taxon>Fungi</taxon>
        <taxon>Dikarya</taxon>
        <taxon>Ascomycota</taxon>
        <taxon>Saccharomycotina</taxon>
        <taxon>Dipodascomycetes</taxon>
        <taxon>Dipodascales</taxon>
        <taxon>Trichomonascaceae</taxon>
        <taxon>Blastobotrys</taxon>
    </lineage>
</organism>
<dbReference type="SMART" id="SM00133">
    <property type="entry name" value="S_TK_X"/>
    <property type="match status" value="1"/>
</dbReference>
<keyword evidence="3" id="KW-0597">Phosphoprotein</keyword>
<dbReference type="SUPFAM" id="SSF56112">
    <property type="entry name" value="Protein kinase-like (PK-like)"/>
    <property type="match status" value="1"/>
</dbReference>
<feature type="domain" description="AGC-kinase C-terminal" evidence="13">
    <location>
        <begin position="517"/>
        <end position="596"/>
    </location>
</feature>
<name>A0A060TDH0_BLAAD</name>
<dbReference type="FunFam" id="1.10.510.10:FF:000141">
    <property type="entry name" value="Non-specific serine/threonine protein kinase"/>
    <property type="match status" value="1"/>
</dbReference>
<dbReference type="FunFam" id="1.10.510.10:FF:000319">
    <property type="entry name" value="Non-specific serine/threonine protein kinase"/>
    <property type="match status" value="1"/>
</dbReference>
<dbReference type="PROSITE" id="PS51285">
    <property type="entry name" value="AGC_KINASE_CTER"/>
    <property type="match status" value="1"/>
</dbReference>
<dbReference type="Gene3D" id="3.30.200.20">
    <property type="entry name" value="Phosphorylase Kinase, domain 1"/>
    <property type="match status" value="2"/>
</dbReference>
<evidence type="ECO:0000256" key="7">
    <source>
        <dbReference type="ARBA" id="ARBA00022840"/>
    </source>
</evidence>
<dbReference type="InterPro" id="IPR017892">
    <property type="entry name" value="Pkinase_C"/>
</dbReference>
<reference evidence="14" key="2">
    <citation type="submission" date="2014-06" db="EMBL/GenBank/DDBJ databases">
        <title>The complete genome of Blastobotrys (Arxula) adeninivorans LS3 - a yeast of biotechnological interest.</title>
        <authorList>
            <person name="Kunze G."/>
            <person name="Gaillardin C."/>
            <person name="Czernicka M."/>
            <person name="Durrens P."/>
            <person name="Martin T."/>
            <person name="Boer E."/>
            <person name="Gabaldon T."/>
            <person name="Cruz J."/>
            <person name="Talla E."/>
            <person name="Marck C."/>
            <person name="Goffeau A."/>
            <person name="Barbe V."/>
            <person name="Baret P."/>
            <person name="Baronian K."/>
            <person name="Beier S."/>
            <person name="Bleykasten C."/>
            <person name="Bode R."/>
            <person name="Casaregola S."/>
            <person name="Despons L."/>
            <person name="Fairhead C."/>
            <person name="Giersberg M."/>
            <person name="Gierski P."/>
            <person name="Hahnel U."/>
            <person name="Hartmann A."/>
            <person name="Jankowska D."/>
            <person name="Jubin C."/>
            <person name="Jung P."/>
            <person name="Lafontaine I."/>
            <person name="Leh-Louis V."/>
            <person name="Lemaire M."/>
            <person name="Marcet-Houben M."/>
            <person name="Mascher M."/>
            <person name="Morel G."/>
            <person name="Richard G.-F."/>
            <person name="Riechen J."/>
            <person name="Sacerdot C."/>
            <person name="Sarkar A."/>
            <person name="Savel G."/>
            <person name="Schacherer J."/>
            <person name="Sherman D."/>
            <person name="Straub M.-L."/>
            <person name="Stein N."/>
            <person name="Thierry A."/>
            <person name="Trautwein-Schult A."/>
            <person name="Westhof E."/>
            <person name="Worch S."/>
            <person name="Dujon B."/>
            <person name="Souciet J.-L."/>
            <person name="Wincker P."/>
            <person name="Scholz U."/>
            <person name="Neuveglise N."/>
        </authorList>
    </citation>
    <scope>NUCLEOTIDE SEQUENCE</scope>
    <source>
        <strain evidence="14">LS3</strain>
    </source>
</reference>
<dbReference type="GO" id="GO:0005816">
    <property type="term" value="C:spindle pole body"/>
    <property type="evidence" value="ECO:0007669"/>
    <property type="project" value="UniProtKB-ARBA"/>
</dbReference>
<dbReference type="Pfam" id="PF00069">
    <property type="entry name" value="Pkinase"/>
    <property type="match status" value="1"/>
</dbReference>
<accession>A0A060TDH0</accession>
<evidence type="ECO:0000256" key="9">
    <source>
        <dbReference type="ARBA" id="ARBA00048679"/>
    </source>
</evidence>
<dbReference type="PANTHER" id="PTHR24356">
    <property type="entry name" value="SERINE/THREONINE-PROTEIN KINASE"/>
    <property type="match status" value="1"/>
</dbReference>
<dbReference type="Gene3D" id="1.10.510.10">
    <property type="entry name" value="Transferase(Phosphotransferase) domain 1"/>
    <property type="match status" value="2"/>
</dbReference>
<evidence type="ECO:0000256" key="6">
    <source>
        <dbReference type="ARBA" id="ARBA00022777"/>
    </source>
</evidence>
<dbReference type="InterPro" id="IPR050236">
    <property type="entry name" value="Ser_Thr_kinase_AGC"/>
</dbReference>
<evidence type="ECO:0000256" key="5">
    <source>
        <dbReference type="ARBA" id="ARBA00022741"/>
    </source>
</evidence>
<keyword evidence="2" id="KW-0723">Serine/threonine-protein kinase</keyword>
<dbReference type="Pfam" id="PF00433">
    <property type="entry name" value="Pkinase_C"/>
    <property type="match status" value="1"/>
</dbReference>